<dbReference type="PANTHER" id="PTHR47370">
    <property type="entry name" value="ACYL-COA N-ACYLTRANSFERASES (NAT) SUPERFAMILY PROTEIN"/>
    <property type="match status" value="1"/>
</dbReference>
<dbReference type="Gene3D" id="3.40.630.30">
    <property type="match status" value="1"/>
</dbReference>
<protein>
    <submittedName>
        <fullName evidence="2">N-acetyltransferase HLS1-like</fullName>
    </submittedName>
</protein>
<reference evidence="2" key="2">
    <citation type="submission" date="2023-05" db="EMBL/GenBank/DDBJ databases">
        <authorList>
            <person name="Schelkunov M.I."/>
        </authorList>
    </citation>
    <scope>NUCLEOTIDE SEQUENCE</scope>
    <source>
        <strain evidence="2">Hsosn_3</strain>
        <tissue evidence="2">Leaf</tissue>
    </source>
</reference>
<dbReference type="InterPro" id="IPR016181">
    <property type="entry name" value="Acyl_CoA_acyltransferase"/>
</dbReference>
<organism evidence="2 3">
    <name type="scientific">Heracleum sosnowskyi</name>
    <dbReference type="NCBI Taxonomy" id="360622"/>
    <lineage>
        <taxon>Eukaryota</taxon>
        <taxon>Viridiplantae</taxon>
        <taxon>Streptophyta</taxon>
        <taxon>Embryophyta</taxon>
        <taxon>Tracheophyta</taxon>
        <taxon>Spermatophyta</taxon>
        <taxon>Magnoliopsida</taxon>
        <taxon>eudicotyledons</taxon>
        <taxon>Gunneridae</taxon>
        <taxon>Pentapetalae</taxon>
        <taxon>asterids</taxon>
        <taxon>campanulids</taxon>
        <taxon>Apiales</taxon>
        <taxon>Apiaceae</taxon>
        <taxon>Apioideae</taxon>
        <taxon>apioid superclade</taxon>
        <taxon>Tordylieae</taxon>
        <taxon>Tordyliinae</taxon>
        <taxon>Heracleum</taxon>
    </lineage>
</organism>
<evidence type="ECO:0000313" key="3">
    <source>
        <dbReference type="Proteomes" id="UP001237642"/>
    </source>
</evidence>
<accession>A0AAD8MS99</accession>
<dbReference type="InterPro" id="IPR000182">
    <property type="entry name" value="GNAT_dom"/>
</dbReference>
<reference evidence="2" key="1">
    <citation type="submission" date="2023-02" db="EMBL/GenBank/DDBJ databases">
        <title>Genome of toxic invasive species Heracleum sosnowskyi carries increased number of genes despite the absence of recent whole-genome duplications.</title>
        <authorList>
            <person name="Schelkunov M."/>
            <person name="Shtratnikova V."/>
            <person name="Makarenko M."/>
            <person name="Klepikova A."/>
            <person name="Omelchenko D."/>
            <person name="Novikova G."/>
            <person name="Obukhova E."/>
            <person name="Bogdanov V."/>
            <person name="Penin A."/>
            <person name="Logacheva M."/>
        </authorList>
    </citation>
    <scope>NUCLEOTIDE SEQUENCE</scope>
    <source>
        <strain evidence="2">Hsosn_3</strain>
        <tissue evidence="2">Leaf</tissue>
    </source>
</reference>
<dbReference type="PROSITE" id="PS51186">
    <property type="entry name" value="GNAT"/>
    <property type="match status" value="1"/>
</dbReference>
<dbReference type="AlphaFoldDB" id="A0AAD8MS99"/>
<dbReference type="CDD" id="cd04301">
    <property type="entry name" value="NAT_SF"/>
    <property type="match status" value="1"/>
</dbReference>
<dbReference type="Pfam" id="PF00583">
    <property type="entry name" value="Acetyltransf_1"/>
    <property type="match status" value="1"/>
</dbReference>
<name>A0AAD8MS99_9APIA</name>
<comment type="caution">
    <text evidence="2">The sequence shown here is derived from an EMBL/GenBank/DDBJ whole genome shotgun (WGS) entry which is preliminary data.</text>
</comment>
<keyword evidence="3" id="KW-1185">Reference proteome</keyword>
<dbReference type="EMBL" id="JAUIZM010000004">
    <property type="protein sequence ID" value="KAK1387495.1"/>
    <property type="molecule type" value="Genomic_DNA"/>
</dbReference>
<evidence type="ECO:0000313" key="2">
    <source>
        <dbReference type="EMBL" id="KAK1387495.1"/>
    </source>
</evidence>
<evidence type="ECO:0000259" key="1">
    <source>
        <dbReference type="PROSITE" id="PS51186"/>
    </source>
</evidence>
<dbReference type="Proteomes" id="UP001237642">
    <property type="component" value="Unassembled WGS sequence"/>
</dbReference>
<sequence length="392" mass="44444">MEEEKVKHVLIREYDEESDFKMVMELEKSCKTIASPSNEGMSILSSMMGDDPLCRIRLYPLHILLIAELPSSGEIVGIVRGCIKYVKIGLEGSTRVTFGSILGLRVSPTHRRKGVGLKLVESIEEWMNKNGASYTIAATEENNAASTNLFTLRRNYIKLSSLSIFVQRLNPPGKDLPEGINFEKLTSDQAISFYHTHVGAKDMYPTDIDMILKEKLSLGTWLCYFKEDNVKINYNNGRITGEYSWAIFSIWNTCEAYKLQVKRSNNYHSSPINNDDDENPKKMACDSIEKPFGFLFLFGLLGEGDRLGELVKSLWRFALKMAENVKDCKAIMTELSFSDPLLHHVPKEVSTASIEDLWYAKKIEKFSSEDDNLDDLVVKGEVGNVFVDPRDF</sequence>
<proteinExistence type="predicted"/>
<dbReference type="GO" id="GO:0016747">
    <property type="term" value="F:acyltransferase activity, transferring groups other than amino-acyl groups"/>
    <property type="evidence" value="ECO:0007669"/>
    <property type="project" value="InterPro"/>
</dbReference>
<dbReference type="PANTHER" id="PTHR47370:SF4">
    <property type="entry name" value="N-ACETYLTRANSFERASE HLS1-LIKE-RELATED"/>
    <property type="match status" value="1"/>
</dbReference>
<gene>
    <name evidence="2" type="ORF">POM88_015673</name>
</gene>
<feature type="domain" description="N-acetyltransferase" evidence="1">
    <location>
        <begin position="9"/>
        <end position="215"/>
    </location>
</feature>
<dbReference type="SUPFAM" id="SSF55729">
    <property type="entry name" value="Acyl-CoA N-acyltransferases (Nat)"/>
    <property type="match status" value="1"/>
</dbReference>
<dbReference type="InterPro" id="IPR052810">
    <property type="entry name" value="Plant_NAT"/>
</dbReference>